<dbReference type="Pfam" id="PF11127">
    <property type="entry name" value="YgaP-like_TM"/>
    <property type="match status" value="1"/>
</dbReference>
<name>A0ABW2UBU0_9BACT</name>
<evidence type="ECO:0000256" key="1">
    <source>
        <dbReference type="SAM" id="Phobius"/>
    </source>
</evidence>
<proteinExistence type="predicted"/>
<evidence type="ECO:0000313" key="3">
    <source>
        <dbReference type="EMBL" id="MFC7671003.1"/>
    </source>
</evidence>
<protein>
    <submittedName>
        <fullName evidence="3">DUF2892 domain-containing protein</fullName>
    </submittedName>
</protein>
<accession>A0ABW2UBU0</accession>
<dbReference type="Proteomes" id="UP001596513">
    <property type="component" value="Unassembled WGS sequence"/>
</dbReference>
<evidence type="ECO:0000259" key="2">
    <source>
        <dbReference type="Pfam" id="PF11127"/>
    </source>
</evidence>
<reference evidence="4" key="1">
    <citation type="journal article" date="2019" name="Int. J. Syst. Evol. Microbiol.">
        <title>The Global Catalogue of Microorganisms (GCM) 10K type strain sequencing project: providing services to taxonomists for standard genome sequencing and annotation.</title>
        <authorList>
            <consortium name="The Broad Institute Genomics Platform"/>
            <consortium name="The Broad Institute Genome Sequencing Center for Infectious Disease"/>
            <person name="Wu L."/>
            <person name="Ma J."/>
        </authorList>
    </citation>
    <scope>NUCLEOTIDE SEQUENCE [LARGE SCALE GENOMIC DNA]</scope>
    <source>
        <strain evidence="4">JCM 19635</strain>
    </source>
</reference>
<keyword evidence="1" id="KW-1133">Transmembrane helix</keyword>
<feature type="transmembrane region" description="Helical" evidence="1">
    <location>
        <begin position="44"/>
        <end position="70"/>
    </location>
</feature>
<dbReference type="InterPro" id="IPR021309">
    <property type="entry name" value="YgaP-like_TM"/>
</dbReference>
<dbReference type="RefSeq" id="WP_380206846.1">
    <property type="nucleotide sequence ID" value="NZ_JBHTEK010000005.1"/>
</dbReference>
<keyword evidence="4" id="KW-1185">Reference proteome</keyword>
<keyword evidence="1" id="KW-0812">Transmembrane</keyword>
<feature type="transmembrane region" description="Helical" evidence="1">
    <location>
        <begin position="20"/>
        <end position="38"/>
    </location>
</feature>
<gene>
    <name evidence="3" type="ORF">ACFQT0_29135</name>
</gene>
<feature type="domain" description="Inner membrane protein YgaP-like transmembrane" evidence="2">
    <location>
        <begin position="10"/>
        <end position="74"/>
    </location>
</feature>
<dbReference type="EMBL" id="JBHTEK010000005">
    <property type="protein sequence ID" value="MFC7671003.1"/>
    <property type="molecule type" value="Genomic_DNA"/>
</dbReference>
<organism evidence="3 4">
    <name type="scientific">Hymenobacter humi</name>
    <dbReference type="NCBI Taxonomy" id="1411620"/>
    <lineage>
        <taxon>Bacteria</taxon>
        <taxon>Pseudomonadati</taxon>
        <taxon>Bacteroidota</taxon>
        <taxon>Cytophagia</taxon>
        <taxon>Cytophagales</taxon>
        <taxon>Hymenobacteraceae</taxon>
        <taxon>Hymenobacter</taxon>
    </lineage>
</organism>
<sequence length="79" mass="8766">MFFHQRLTIMHQNVGFADRMLRILLAAFMSAGLLARGITGPLFLAWMTIPLLLLITGASGYCPLYGLLGISTYHPTLKK</sequence>
<comment type="caution">
    <text evidence="3">The sequence shown here is derived from an EMBL/GenBank/DDBJ whole genome shotgun (WGS) entry which is preliminary data.</text>
</comment>
<evidence type="ECO:0000313" key="4">
    <source>
        <dbReference type="Proteomes" id="UP001596513"/>
    </source>
</evidence>
<keyword evidence="1" id="KW-0472">Membrane</keyword>